<dbReference type="Proteomes" id="UP000011519">
    <property type="component" value="Unassembled WGS sequence"/>
</dbReference>
<dbReference type="AlphaFoldDB" id="M0A469"/>
<proteinExistence type="predicted"/>
<sequence length="117" mass="12600">MPVQVPSFTVPSRTPSESTSSSASAADPDQQDAEQTNSQERERSAKQGENKSQTNSMPEIEVQAGDQAETGKRKVAVICTDCQTAYAAEKWPDGKTRLIGRPAGCQCGSTEFDEIMD</sequence>
<reference evidence="2 3" key="1">
    <citation type="journal article" date="2014" name="PLoS Genet.">
        <title>Phylogenetically driven sequencing of extremely halophilic archaea reveals strategies for static and dynamic osmo-response.</title>
        <authorList>
            <person name="Becker E.A."/>
            <person name="Seitzer P.M."/>
            <person name="Tritt A."/>
            <person name="Larsen D."/>
            <person name="Krusor M."/>
            <person name="Yao A.I."/>
            <person name="Wu D."/>
            <person name="Madern D."/>
            <person name="Eisen J.A."/>
            <person name="Darling A.E."/>
            <person name="Facciotti M.T."/>
        </authorList>
    </citation>
    <scope>NUCLEOTIDE SEQUENCE [LARGE SCALE GENOMIC DNA]</scope>
    <source>
        <strain evidence="2 3">JCM 10989</strain>
    </source>
</reference>
<keyword evidence="3" id="KW-1185">Reference proteome</keyword>
<evidence type="ECO:0000313" key="2">
    <source>
        <dbReference type="EMBL" id="ELY93384.1"/>
    </source>
</evidence>
<accession>M0A469</accession>
<dbReference type="PATRIC" id="fig|1227493.4.peg.1060"/>
<comment type="caution">
    <text evidence="2">The sequence shown here is derived from an EMBL/GenBank/DDBJ whole genome shotgun (WGS) entry which is preliminary data.</text>
</comment>
<protein>
    <submittedName>
        <fullName evidence="2">Uncharacterized protein</fullName>
    </submittedName>
</protein>
<gene>
    <name evidence="2" type="ORF">C483_05443</name>
</gene>
<dbReference type="EMBL" id="AOIM01000014">
    <property type="protein sequence ID" value="ELY93384.1"/>
    <property type="molecule type" value="Genomic_DNA"/>
</dbReference>
<name>M0A469_9EURY</name>
<feature type="compositionally biased region" description="Basic and acidic residues" evidence="1">
    <location>
        <begin position="39"/>
        <end position="49"/>
    </location>
</feature>
<organism evidence="2 3">
    <name type="scientific">Natrialba hulunbeirensis JCM 10989</name>
    <dbReference type="NCBI Taxonomy" id="1227493"/>
    <lineage>
        <taxon>Archaea</taxon>
        <taxon>Methanobacteriati</taxon>
        <taxon>Methanobacteriota</taxon>
        <taxon>Stenosarchaea group</taxon>
        <taxon>Halobacteria</taxon>
        <taxon>Halobacteriales</taxon>
        <taxon>Natrialbaceae</taxon>
        <taxon>Natrialba</taxon>
    </lineage>
</organism>
<feature type="compositionally biased region" description="Low complexity" evidence="1">
    <location>
        <begin position="11"/>
        <end position="36"/>
    </location>
</feature>
<evidence type="ECO:0000313" key="3">
    <source>
        <dbReference type="Proteomes" id="UP000011519"/>
    </source>
</evidence>
<feature type="region of interest" description="Disordered" evidence="1">
    <location>
        <begin position="1"/>
        <end position="71"/>
    </location>
</feature>
<evidence type="ECO:0000256" key="1">
    <source>
        <dbReference type="SAM" id="MobiDB-lite"/>
    </source>
</evidence>
<dbReference type="STRING" id="1227493.C483_05443"/>
<feature type="compositionally biased region" description="Polar residues" evidence="1">
    <location>
        <begin position="1"/>
        <end position="10"/>
    </location>
</feature>